<dbReference type="SUPFAM" id="SSF53597">
    <property type="entry name" value="Dihydrofolate reductase-like"/>
    <property type="match status" value="1"/>
</dbReference>
<dbReference type="PANTHER" id="PTHR48069:SF3">
    <property type="entry name" value="DIHYDROFOLATE REDUCTASE"/>
    <property type="match status" value="1"/>
</dbReference>
<feature type="domain" description="DHFR" evidence="10">
    <location>
        <begin position="16"/>
        <end position="180"/>
    </location>
</feature>
<accession>A0ABT3SVA2</accession>
<evidence type="ECO:0000256" key="7">
    <source>
        <dbReference type="ARBA" id="ARBA00025067"/>
    </source>
</evidence>
<dbReference type="InterPro" id="IPR024072">
    <property type="entry name" value="DHFR-like_dom_sf"/>
</dbReference>
<dbReference type="PANTHER" id="PTHR48069">
    <property type="entry name" value="DIHYDROFOLATE REDUCTASE"/>
    <property type="match status" value="1"/>
</dbReference>
<dbReference type="CDD" id="cd00209">
    <property type="entry name" value="DHFR"/>
    <property type="match status" value="1"/>
</dbReference>
<protein>
    <recommendedName>
        <fullName evidence="3 8">Dihydrofolate reductase</fullName>
        <ecNumber evidence="3 8">1.5.1.3</ecNumber>
    </recommendedName>
</protein>
<keyword evidence="6 8" id="KW-0560">Oxidoreductase</keyword>
<dbReference type="InterPro" id="IPR017925">
    <property type="entry name" value="DHFR_CS"/>
</dbReference>
<comment type="pathway">
    <text evidence="1 8">Cofactor biosynthesis; tetrahydrofolate biosynthesis; 5,6,7,8-tetrahydrofolate from 7,8-dihydrofolate: step 1/1.</text>
</comment>
<comment type="similarity">
    <text evidence="2 8 9">Belongs to the dihydrofolate reductase family.</text>
</comment>
<keyword evidence="12" id="KW-1185">Reference proteome</keyword>
<evidence type="ECO:0000256" key="2">
    <source>
        <dbReference type="ARBA" id="ARBA00009539"/>
    </source>
</evidence>
<evidence type="ECO:0000256" key="1">
    <source>
        <dbReference type="ARBA" id="ARBA00004903"/>
    </source>
</evidence>
<dbReference type="PROSITE" id="PS00075">
    <property type="entry name" value="DHFR_1"/>
    <property type="match status" value="1"/>
</dbReference>
<dbReference type="EC" id="1.5.1.3" evidence="3 8"/>
<dbReference type="InterPro" id="IPR001796">
    <property type="entry name" value="DHFR_dom"/>
</dbReference>
<dbReference type="EMBL" id="SHNP01000003">
    <property type="protein sequence ID" value="MCX2973908.1"/>
    <property type="molecule type" value="Genomic_DNA"/>
</dbReference>
<comment type="function">
    <text evidence="7 8">Key enzyme in folate metabolism. Catalyzes an essential reaction for de novo glycine and purine synthesis, and for DNA precursor synthesis.</text>
</comment>
<dbReference type="RefSeq" id="WP_279252738.1">
    <property type="nucleotide sequence ID" value="NZ_SHNP01000003.1"/>
</dbReference>
<evidence type="ECO:0000256" key="4">
    <source>
        <dbReference type="ARBA" id="ARBA00022563"/>
    </source>
</evidence>
<dbReference type="PROSITE" id="PS51330">
    <property type="entry name" value="DHFR_2"/>
    <property type="match status" value="1"/>
</dbReference>
<name>A0ABT3SVA2_9GAMM</name>
<evidence type="ECO:0000256" key="3">
    <source>
        <dbReference type="ARBA" id="ARBA00012856"/>
    </source>
</evidence>
<keyword evidence="5 8" id="KW-0521">NADP</keyword>
<dbReference type="PRINTS" id="PR00070">
    <property type="entry name" value="DHFR"/>
</dbReference>
<dbReference type="Pfam" id="PF00186">
    <property type="entry name" value="DHFR_1"/>
    <property type="match status" value="1"/>
</dbReference>
<comment type="caution">
    <text evidence="11">The sequence shown here is derived from an EMBL/GenBank/DDBJ whole genome shotgun (WGS) entry which is preliminary data.</text>
</comment>
<dbReference type="InterPro" id="IPR012259">
    <property type="entry name" value="DHFR"/>
</dbReference>
<reference evidence="11" key="1">
    <citation type="submission" date="2019-02" db="EMBL/GenBank/DDBJ databases">
        <authorList>
            <person name="Li S.-H."/>
        </authorList>
    </citation>
    <scope>NUCLEOTIDE SEQUENCE</scope>
    <source>
        <strain evidence="11">IMCC8485</strain>
    </source>
</reference>
<dbReference type="Proteomes" id="UP001143307">
    <property type="component" value="Unassembled WGS sequence"/>
</dbReference>
<dbReference type="PIRSF" id="PIRSF000194">
    <property type="entry name" value="DHFR"/>
    <property type="match status" value="1"/>
</dbReference>
<keyword evidence="4 8" id="KW-0554">One-carbon metabolism</keyword>
<evidence type="ECO:0000313" key="11">
    <source>
        <dbReference type="EMBL" id="MCX2973908.1"/>
    </source>
</evidence>
<evidence type="ECO:0000256" key="8">
    <source>
        <dbReference type="PIRNR" id="PIRNR000194"/>
    </source>
</evidence>
<evidence type="ECO:0000256" key="6">
    <source>
        <dbReference type="ARBA" id="ARBA00023002"/>
    </source>
</evidence>
<evidence type="ECO:0000313" key="12">
    <source>
        <dbReference type="Proteomes" id="UP001143307"/>
    </source>
</evidence>
<evidence type="ECO:0000256" key="9">
    <source>
        <dbReference type="RuleBase" id="RU004474"/>
    </source>
</evidence>
<evidence type="ECO:0000256" key="5">
    <source>
        <dbReference type="ARBA" id="ARBA00022857"/>
    </source>
</evidence>
<sequence>MGISQRQLRSERVAIELAVIVAAAQNGVIGRNNTLPWHLPEDLRYFKRTTMGKPIVMGRKTYESIGRPLPGRTNIVVTRSSQWSAEGVNVVHSLGDALSLAQDVAANEGAQELMVIGGAEIYSTALLAADRLYLTEVHAEVEGDAYLPQIDWTAWREVSRERHEASESNPYGYSFVVFER</sequence>
<organism evidence="11 12">
    <name type="scientific">Candidatus Seongchinamella marina</name>
    <dbReference type="NCBI Taxonomy" id="2518990"/>
    <lineage>
        <taxon>Bacteria</taxon>
        <taxon>Pseudomonadati</taxon>
        <taxon>Pseudomonadota</taxon>
        <taxon>Gammaproteobacteria</taxon>
        <taxon>Cellvibrionales</taxon>
        <taxon>Halieaceae</taxon>
        <taxon>Seongchinamella</taxon>
    </lineage>
</organism>
<comment type="catalytic activity">
    <reaction evidence="8">
        <text>(6S)-5,6,7,8-tetrahydrofolate + NADP(+) = 7,8-dihydrofolate + NADPH + H(+)</text>
        <dbReference type="Rhea" id="RHEA:15009"/>
        <dbReference type="ChEBI" id="CHEBI:15378"/>
        <dbReference type="ChEBI" id="CHEBI:57451"/>
        <dbReference type="ChEBI" id="CHEBI:57453"/>
        <dbReference type="ChEBI" id="CHEBI:57783"/>
        <dbReference type="ChEBI" id="CHEBI:58349"/>
        <dbReference type="EC" id="1.5.1.3"/>
    </reaction>
</comment>
<gene>
    <name evidence="11" type="ORF">EYC87_09990</name>
</gene>
<dbReference type="Gene3D" id="3.40.430.10">
    <property type="entry name" value="Dihydrofolate Reductase, subunit A"/>
    <property type="match status" value="1"/>
</dbReference>
<evidence type="ECO:0000259" key="10">
    <source>
        <dbReference type="PROSITE" id="PS51330"/>
    </source>
</evidence>
<proteinExistence type="inferred from homology"/>